<evidence type="ECO:0000256" key="14">
    <source>
        <dbReference type="ARBA" id="ARBA00051301"/>
    </source>
</evidence>
<evidence type="ECO:0000256" key="4">
    <source>
        <dbReference type="ARBA" id="ARBA00011921"/>
    </source>
</evidence>
<feature type="binding site" evidence="15">
    <location>
        <position position="110"/>
    </location>
    <ligand>
        <name>Zn(2+)</name>
        <dbReference type="ChEBI" id="CHEBI:29105"/>
        <label>2</label>
    </ligand>
</feature>
<dbReference type="HAMAP" id="MF_01690">
    <property type="entry name" value="DapE"/>
    <property type="match status" value="1"/>
</dbReference>
<comment type="caution">
    <text evidence="17">The sequence shown here is derived from an EMBL/GenBank/DDBJ whole genome shotgun (WGS) entry which is preliminary data.</text>
</comment>
<dbReference type="UniPathway" id="UPA00034">
    <property type="reaction ID" value="UER00021"/>
</dbReference>
<keyword evidence="9 15" id="KW-0862">Zinc</keyword>
<evidence type="ECO:0000256" key="10">
    <source>
        <dbReference type="ARBA" id="ARBA00022915"/>
    </source>
</evidence>
<dbReference type="EC" id="3.5.1.18" evidence="4 15"/>
<evidence type="ECO:0000256" key="6">
    <source>
        <dbReference type="ARBA" id="ARBA00022605"/>
    </source>
</evidence>
<feature type="binding site" evidence="15">
    <location>
        <position position="77"/>
    </location>
    <ligand>
        <name>Zn(2+)</name>
        <dbReference type="ChEBI" id="CHEBI:29105"/>
        <label>1</label>
    </ligand>
</feature>
<accession>A0A6L8W315</accession>
<dbReference type="GO" id="GO:0008777">
    <property type="term" value="F:acetylornithine deacetylase activity"/>
    <property type="evidence" value="ECO:0007669"/>
    <property type="project" value="TreeGrafter"/>
</dbReference>
<dbReference type="NCBIfam" id="NF009557">
    <property type="entry name" value="PRK13009.1"/>
    <property type="match status" value="1"/>
</dbReference>
<evidence type="ECO:0000313" key="17">
    <source>
        <dbReference type="EMBL" id="MZR29361.1"/>
    </source>
</evidence>
<feature type="domain" description="Peptidase M20 dimerisation" evidence="16">
    <location>
        <begin position="187"/>
        <end position="293"/>
    </location>
</feature>
<comment type="catalytic activity">
    <reaction evidence="14 15">
        <text>N-succinyl-(2S,6S)-2,6-diaminopimelate + H2O = (2S,6S)-2,6-diaminopimelate + succinate</text>
        <dbReference type="Rhea" id="RHEA:22608"/>
        <dbReference type="ChEBI" id="CHEBI:15377"/>
        <dbReference type="ChEBI" id="CHEBI:30031"/>
        <dbReference type="ChEBI" id="CHEBI:57609"/>
        <dbReference type="ChEBI" id="CHEBI:58087"/>
        <dbReference type="EC" id="3.5.1.18"/>
    </reaction>
</comment>
<keyword evidence="7 15" id="KW-0479">Metal-binding</keyword>
<evidence type="ECO:0000256" key="15">
    <source>
        <dbReference type="HAMAP-Rule" id="MF_01690"/>
    </source>
</evidence>
<feature type="binding site" evidence="15">
    <location>
        <position position="174"/>
    </location>
    <ligand>
        <name>Zn(2+)</name>
        <dbReference type="ChEBI" id="CHEBI:29105"/>
        <label>1</label>
    </ligand>
</feature>
<dbReference type="AlphaFoldDB" id="A0A6L8W315"/>
<dbReference type="InterPro" id="IPR050072">
    <property type="entry name" value="Peptidase_M20A"/>
</dbReference>
<evidence type="ECO:0000259" key="16">
    <source>
        <dbReference type="Pfam" id="PF07687"/>
    </source>
</evidence>
<dbReference type="PANTHER" id="PTHR43808:SF31">
    <property type="entry name" value="N-ACETYL-L-CITRULLINE DEACETYLASE"/>
    <property type="match status" value="1"/>
</dbReference>
<evidence type="ECO:0000256" key="11">
    <source>
        <dbReference type="ARBA" id="ARBA00023154"/>
    </source>
</evidence>
<dbReference type="Proteomes" id="UP000476030">
    <property type="component" value="Unassembled WGS sequence"/>
</dbReference>
<evidence type="ECO:0000256" key="7">
    <source>
        <dbReference type="ARBA" id="ARBA00022723"/>
    </source>
</evidence>
<keyword evidence="10 15" id="KW-0220">Diaminopimelate biosynthesis</keyword>
<comment type="function">
    <text evidence="15">Catalyzes the hydrolysis of N-succinyl-L,L-diaminopimelic acid (SDAP), forming succinate and LL-2,6-diaminopimelate (DAP), an intermediate involved in the bacterial biosynthesis of lysine and meso-diaminopimelic acid, an essential component of bacterial cell walls.</text>
</comment>
<dbReference type="GO" id="GO:0019877">
    <property type="term" value="P:diaminopimelate biosynthetic process"/>
    <property type="evidence" value="ECO:0007669"/>
    <property type="project" value="UniProtKB-UniRule"/>
</dbReference>
<evidence type="ECO:0000256" key="9">
    <source>
        <dbReference type="ARBA" id="ARBA00022833"/>
    </source>
</evidence>
<dbReference type="GO" id="GO:0009014">
    <property type="term" value="F:succinyl-diaminopimelate desuccinylase activity"/>
    <property type="evidence" value="ECO:0007669"/>
    <property type="project" value="UniProtKB-UniRule"/>
</dbReference>
<evidence type="ECO:0000256" key="2">
    <source>
        <dbReference type="ARBA" id="ARBA00006746"/>
    </source>
</evidence>
<dbReference type="GO" id="GO:0006526">
    <property type="term" value="P:L-arginine biosynthetic process"/>
    <property type="evidence" value="ECO:0007669"/>
    <property type="project" value="TreeGrafter"/>
</dbReference>
<keyword evidence="11 15" id="KW-0457">Lysine biosynthesis</keyword>
<name>A0A6L8W315_9PROT</name>
<dbReference type="InterPro" id="IPR011650">
    <property type="entry name" value="Peptidase_M20_dimer"/>
</dbReference>
<dbReference type="GO" id="GO:0008270">
    <property type="term" value="F:zinc ion binding"/>
    <property type="evidence" value="ECO:0007669"/>
    <property type="project" value="UniProtKB-UniRule"/>
</dbReference>
<sequence length="394" mass="42870">MDRKEENSEVIALTQALMRCASVTPKDAGALDVLQKNLEETGFACHRLIFSDEGTPDVENLYARFGTEGPNFCFAGHTDVVPIGDADAWSVDPFNGTIRDGMIYGRGAADMKAAVAAFAIASRRFIKEGNGAFNGSISLLITGDEEGPAINGTRKVLDWMAEKGEKIDHCVVGEPTNPNELGDMVKIGRRGSFTGYLTAIGTEGHVAYPHLADNPVPHLAAMVSALDNLVLDEGTEHFQPSNLEFTTIDVGNPATNVIPKSAHATFNIRFNTHHSLDSLEITVRERLEQVAKERGCHYELECRKNSAPFLTPEGEFSALIVRAIKSRLGRTPELSTTGGTSDARFIKDFCPVAEFGLISQTMHKIDERANVTDVEALTDIYADILKSYFSKDGC</sequence>
<dbReference type="SUPFAM" id="SSF55031">
    <property type="entry name" value="Bacterial exopeptidase dimerisation domain"/>
    <property type="match status" value="1"/>
</dbReference>
<dbReference type="GO" id="GO:0050897">
    <property type="term" value="F:cobalt ion binding"/>
    <property type="evidence" value="ECO:0007669"/>
    <property type="project" value="UniProtKB-UniRule"/>
</dbReference>
<comment type="cofactor">
    <cofactor evidence="15">
        <name>Zn(2+)</name>
        <dbReference type="ChEBI" id="CHEBI:29105"/>
    </cofactor>
    <cofactor evidence="15">
        <name>Co(2+)</name>
        <dbReference type="ChEBI" id="CHEBI:48828"/>
    </cofactor>
    <text evidence="15">Binds 2 Zn(2+) or Co(2+) ions per subunit.</text>
</comment>
<dbReference type="NCBIfam" id="TIGR01246">
    <property type="entry name" value="dapE_proteo"/>
    <property type="match status" value="1"/>
</dbReference>
<comment type="similarity">
    <text evidence="2 15">Belongs to the peptidase M20A family. DapE subfamily.</text>
</comment>
<comment type="pathway">
    <text evidence="1 15">Amino-acid biosynthesis; L-lysine biosynthesis via DAP pathway; LL-2,6-diaminopimelate from (S)-tetrahydrodipicolinate (succinylase route): step 3/3.</text>
</comment>
<dbReference type="PANTHER" id="PTHR43808">
    <property type="entry name" value="ACETYLORNITHINE DEACETYLASE"/>
    <property type="match status" value="1"/>
</dbReference>
<proteinExistence type="inferred from homology"/>
<dbReference type="Pfam" id="PF07687">
    <property type="entry name" value="M20_dimer"/>
    <property type="match status" value="1"/>
</dbReference>
<evidence type="ECO:0000256" key="8">
    <source>
        <dbReference type="ARBA" id="ARBA00022801"/>
    </source>
</evidence>
<keyword evidence="12 15" id="KW-0170">Cobalt</keyword>
<dbReference type="Gene3D" id="3.40.630.10">
    <property type="entry name" value="Zn peptidases"/>
    <property type="match status" value="2"/>
</dbReference>
<feature type="active site" description="Proton acceptor" evidence="15">
    <location>
        <position position="145"/>
    </location>
</feature>
<evidence type="ECO:0000256" key="13">
    <source>
        <dbReference type="ARBA" id="ARBA00031891"/>
    </source>
</evidence>
<dbReference type="EMBL" id="WTUW01000001">
    <property type="protein sequence ID" value="MZR29361.1"/>
    <property type="molecule type" value="Genomic_DNA"/>
</dbReference>
<keyword evidence="18" id="KW-1185">Reference proteome</keyword>
<dbReference type="CDD" id="cd03891">
    <property type="entry name" value="M20_DapE_proteobac"/>
    <property type="match status" value="1"/>
</dbReference>
<feature type="binding site" evidence="15">
    <location>
        <position position="146"/>
    </location>
    <ligand>
        <name>Zn(2+)</name>
        <dbReference type="ChEBI" id="CHEBI:29105"/>
        <label>2</label>
    </ligand>
</feature>
<keyword evidence="6 15" id="KW-0028">Amino-acid biosynthesis</keyword>
<evidence type="ECO:0000256" key="1">
    <source>
        <dbReference type="ARBA" id="ARBA00005130"/>
    </source>
</evidence>
<organism evidence="17 18">
    <name type="scientific">Sneathiella litorea</name>
    <dbReference type="NCBI Taxonomy" id="2606216"/>
    <lineage>
        <taxon>Bacteria</taxon>
        <taxon>Pseudomonadati</taxon>
        <taxon>Pseudomonadota</taxon>
        <taxon>Alphaproteobacteria</taxon>
        <taxon>Sneathiellales</taxon>
        <taxon>Sneathiellaceae</taxon>
        <taxon>Sneathiella</taxon>
    </lineage>
</organism>
<dbReference type="SUPFAM" id="SSF53187">
    <property type="entry name" value="Zn-dependent exopeptidases"/>
    <property type="match status" value="1"/>
</dbReference>
<dbReference type="RefSeq" id="WP_161313840.1">
    <property type="nucleotide sequence ID" value="NZ_WTUW01000001.1"/>
</dbReference>
<keyword evidence="8 15" id="KW-0378">Hydrolase</keyword>
<evidence type="ECO:0000313" key="18">
    <source>
        <dbReference type="Proteomes" id="UP000476030"/>
    </source>
</evidence>
<dbReference type="InterPro" id="IPR002933">
    <property type="entry name" value="Peptidase_M20"/>
</dbReference>
<evidence type="ECO:0000256" key="5">
    <source>
        <dbReference type="ARBA" id="ARBA00022391"/>
    </source>
</evidence>
<protein>
    <recommendedName>
        <fullName evidence="5 15">Succinyl-diaminopimelate desuccinylase</fullName>
        <shortName evidence="15">SDAP desuccinylase</shortName>
        <ecNumber evidence="4 15">3.5.1.18</ecNumber>
    </recommendedName>
    <alternativeName>
        <fullName evidence="13 15">N-succinyl-LL-2,6-diaminoheptanedioate amidohydrolase</fullName>
    </alternativeName>
</protein>
<feature type="active site" evidence="15">
    <location>
        <position position="79"/>
    </location>
</feature>
<feature type="binding site" evidence="15">
    <location>
        <position position="110"/>
    </location>
    <ligand>
        <name>Zn(2+)</name>
        <dbReference type="ChEBI" id="CHEBI:29105"/>
        <label>1</label>
    </ligand>
</feature>
<dbReference type="GO" id="GO:0009089">
    <property type="term" value="P:lysine biosynthetic process via diaminopimelate"/>
    <property type="evidence" value="ECO:0007669"/>
    <property type="project" value="UniProtKB-UniRule"/>
</dbReference>
<dbReference type="InterPro" id="IPR036264">
    <property type="entry name" value="Bact_exopeptidase_dim_dom"/>
</dbReference>
<comment type="subunit">
    <text evidence="3 15">Homodimer.</text>
</comment>
<gene>
    <name evidence="15 17" type="primary">dapE</name>
    <name evidence="17" type="ORF">GQE98_01810</name>
</gene>
<evidence type="ECO:0000256" key="12">
    <source>
        <dbReference type="ARBA" id="ARBA00023285"/>
    </source>
</evidence>
<dbReference type="Pfam" id="PF01546">
    <property type="entry name" value="Peptidase_M20"/>
    <property type="match status" value="1"/>
</dbReference>
<reference evidence="17 18" key="1">
    <citation type="submission" date="2019-12" db="EMBL/GenBank/DDBJ databases">
        <title>Snethiella sp. nov. sp. isolated from sea sand.</title>
        <authorList>
            <person name="Kim J."/>
            <person name="Jeong S.E."/>
            <person name="Jung H.S."/>
            <person name="Jeon C.O."/>
        </authorList>
    </citation>
    <scope>NUCLEOTIDE SEQUENCE [LARGE SCALE GENOMIC DNA]</scope>
    <source>
        <strain evidence="17 18">DP05</strain>
    </source>
</reference>
<evidence type="ECO:0000256" key="3">
    <source>
        <dbReference type="ARBA" id="ARBA00011738"/>
    </source>
</evidence>
<dbReference type="InterPro" id="IPR005941">
    <property type="entry name" value="DapE_proteobac"/>
</dbReference>
<feature type="binding site" evidence="15">
    <location>
        <position position="363"/>
    </location>
    <ligand>
        <name>Zn(2+)</name>
        <dbReference type="ChEBI" id="CHEBI:29105"/>
        <label>2</label>
    </ligand>
</feature>